<protein>
    <submittedName>
        <fullName evidence="1">Uncharacterized protein</fullName>
    </submittedName>
</protein>
<dbReference type="Pfam" id="PF03887">
    <property type="entry name" value="YfbU"/>
    <property type="match status" value="1"/>
</dbReference>
<evidence type="ECO:0000313" key="1">
    <source>
        <dbReference type="EMBL" id="KRR28537.1"/>
    </source>
</evidence>
<dbReference type="AlphaFoldDB" id="A0A0R3N824"/>
<keyword evidence="2" id="KW-1185">Reference proteome</keyword>
<comment type="caution">
    <text evidence="1">The sequence shown here is derived from an EMBL/GenBank/DDBJ whole genome shotgun (WGS) entry which is preliminary data.</text>
</comment>
<accession>A0A0R3N824</accession>
<dbReference type="EMBL" id="LLYA01000087">
    <property type="protein sequence ID" value="KRR28537.1"/>
    <property type="molecule type" value="Genomic_DNA"/>
</dbReference>
<evidence type="ECO:0000313" key="2">
    <source>
        <dbReference type="Proteomes" id="UP000052023"/>
    </source>
</evidence>
<sequence>MKLSDGEKLILLMLCDMYKAMKLKGEFDPCFIAIRFTAAICGGSDWERSGIPFEHSEAPREVRETCDYLEMWRFLESGYHALSEKDKEQLASDLGPFGKSVKFPGFDGKTEPHFLVAHYINIRHGFEHFKRTSTQFASSLRRRIRVCPHPDNR</sequence>
<dbReference type="Gene3D" id="1.10.3190.10">
    <property type="entry name" value="yfbu gene product, domain 2"/>
    <property type="match status" value="1"/>
</dbReference>
<name>A0A0R3N824_9BRAD</name>
<dbReference type="SUPFAM" id="SSF116960">
    <property type="entry name" value="YfbU-like"/>
    <property type="match status" value="1"/>
</dbReference>
<dbReference type="InterPro" id="IPR005587">
    <property type="entry name" value="UPF0304_YfbU"/>
</dbReference>
<dbReference type="InterPro" id="IPR023146">
    <property type="entry name" value="YfbU_alpha-helical_sf"/>
</dbReference>
<proteinExistence type="predicted"/>
<gene>
    <name evidence="1" type="ORF">CQ13_39525</name>
</gene>
<organism evidence="1 2">
    <name type="scientific">Bradyrhizobium retamae</name>
    <dbReference type="NCBI Taxonomy" id="1300035"/>
    <lineage>
        <taxon>Bacteria</taxon>
        <taxon>Pseudomonadati</taxon>
        <taxon>Pseudomonadota</taxon>
        <taxon>Alphaproteobacteria</taxon>
        <taxon>Hyphomicrobiales</taxon>
        <taxon>Nitrobacteraceae</taxon>
        <taxon>Bradyrhizobium</taxon>
    </lineage>
</organism>
<reference evidence="1 2" key="1">
    <citation type="submission" date="2014-03" db="EMBL/GenBank/DDBJ databases">
        <title>Bradyrhizobium valentinum sp. nov., isolated from effective nodules of Lupinus mariae-josephae, a lupine endemic of basic-lime soils in Eastern Spain.</title>
        <authorList>
            <person name="Duran D."/>
            <person name="Rey L."/>
            <person name="Navarro A."/>
            <person name="Busquets A."/>
            <person name="Imperial J."/>
            <person name="Ruiz-Argueso T."/>
        </authorList>
    </citation>
    <scope>NUCLEOTIDE SEQUENCE [LARGE SCALE GENOMIC DNA]</scope>
    <source>
        <strain evidence="1 2">Ro19</strain>
    </source>
</reference>
<dbReference type="RefSeq" id="WP_057842904.1">
    <property type="nucleotide sequence ID" value="NZ_LLYA01000087.1"/>
</dbReference>
<dbReference type="Proteomes" id="UP000052023">
    <property type="component" value="Unassembled WGS sequence"/>
</dbReference>
<dbReference type="OrthoDB" id="7595565at2"/>